<dbReference type="Pfam" id="PF04479">
    <property type="entry name" value="RTA1"/>
    <property type="match status" value="1"/>
</dbReference>
<dbReference type="AlphaFoldDB" id="A0A9W9VM87"/>
<reference evidence="6" key="1">
    <citation type="submission" date="2022-12" db="EMBL/GenBank/DDBJ databases">
        <authorList>
            <person name="Petersen C."/>
        </authorList>
    </citation>
    <scope>NUCLEOTIDE SEQUENCE</scope>
    <source>
        <strain evidence="6">IBT 29677</strain>
    </source>
</reference>
<dbReference type="PANTHER" id="PTHR31465:SF33">
    <property type="entry name" value="DOMAIN PROTEIN, PUTATIVE (AFU_ORTHOLOGUE AFUA_5G01310)-RELATED"/>
    <property type="match status" value="1"/>
</dbReference>
<reference evidence="6" key="2">
    <citation type="journal article" date="2023" name="IMA Fungus">
        <title>Comparative genomic study of the Penicillium genus elucidates a diverse pangenome and 15 lateral gene transfer events.</title>
        <authorList>
            <person name="Petersen C."/>
            <person name="Sorensen T."/>
            <person name="Nielsen M.R."/>
            <person name="Sondergaard T.E."/>
            <person name="Sorensen J.L."/>
            <person name="Fitzpatrick D.A."/>
            <person name="Frisvad J.C."/>
            <person name="Nielsen K.L."/>
        </authorList>
    </citation>
    <scope>NUCLEOTIDE SEQUENCE</scope>
    <source>
        <strain evidence="6">IBT 29677</strain>
    </source>
</reference>
<gene>
    <name evidence="6" type="ORF">N7509_008262</name>
</gene>
<keyword evidence="3 5" id="KW-1133">Transmembrane helix</keyword>
<comment type="subcellular location">
    <subcellularLocation>
        <location evidence="1">Membrane</location>
        <topology evidence="1">Multi-pass membrane protein</topology>
    </subcellularLocation>
</comment>
<dbReference type="Proteomes" id="UP001147747">
    <property type="component" value="Unassembled WGS sequence"/>
</dbReference>
<proteinExistence type="predicted"/>
<feature type="transmembrane region" description="Helical" evidence="5">
    <location>
        <begin position="71"/>
        <end position="89"/>
    </location>
</feature>
<evidence type="ECO:0000256" key="3">
    <source>
        <dbReference type="ARBA" id="ARBA00022989"/>
    </source>
</evidence>
<dbReference type="InterPro" id="IPR007568">
    <property type="entry name" value="RTA1"/>
</dbReference>
<dbReference type="GO" id="GO:0016020">
    <property type="term" value="C:membrane"/>
    <property type="evidence" value="ECO:0007669"/>
    <property type="project" value="UniProtKB-SubCell"/>
</dbReference>
<protein>
    <submittedName>
        <fullName evidence="6">RTA1 domain protein</fullName>
    </submittedName>
</protein>
<feature type="transmembrane region" description="Helical" evidence="5">
    <location>
        <begin position="96"/>
        <end position="121"/>
    </location>
</feature>
<sequence>MGSSDLYPYDPSTTGAVIAMLLFGTSSCVHLWQMIKTRTWFFTAFLIGAFSEYLPLFKLEESSPTLENESHSYELILVMTLGYIFRLLSAKSPDSLVPYICQSMFIILPPSLYAATIYMTYGRIVNFVGQPQLSIVNPRKVTKIFVSGDTTAFLLQLGGGGMQTIDTMRNIGQKVLVVGLIVQLLFFGFFLYVSVSFQHRLRNARLNVIGGPWRRLLHVLFLVSALVIGRCVFRIIEYVSGTDSYVYTHEFFMYIFDMVPMFFVQAIFHFVHPGKILTGKGPVVDQYVNLQDV</sequence>
<keyword evidence="4 5" id="KW-0472">Membrane</keyword>
<accession>A0A9W9VM87</accession>
<feature type="transmembrane region" description="Helical" evidence="5">
    <location>
        <begin position="251"/>
        <end position="271"/>
    </location>
</feature>
<feature type="transmembrane region" description="Helical" evidence="5">
    <location>
        <begin position="12"/>
        <end position="32"/>
    </location>
</feature>
<feature type="transmembrane region" description="Helical" evidence="5">
    <location>
        <begin position="216"/>
        <end position="236"/>
    </location>
</feature>
<evidence type="ECO:0000256" key="4">
    <source>
        <dbReference type="ARBA" id="ARBA00023136"/>
    </source>
</evidence>
<evidence type="ECO:0000256" key="5">
    <source>
        <dbReference type="SAM" id="Phobius"/>
    </source>
</evidence>
<evidence type="ECO:0000313" key="6">
    <source>
        <dbReference type="EMBL" id="KAJ5385721.1"/>
    </source>
</evidence>
<dbReference type="EMBL" id="JAPZBU010000009">
    <property type="protein sequence ID" value="KAJ5385721.1"/>
    <property type="molecule type" value="Genomic_DNA"/>
</dbReference>
<name>A0A9W9VM87_9EURO</name>
<feature type="transmembrane region" description="Helical" evidence="5">
    <location>
        <begin position="39"/>
        <end position="59"/>
    </location>
</feature>
<dbReference type="GeneID" id="81371879"/>
<dbReference type="RefSeq" id="XP_056483519.1">
    <property type="nucleotide sequence ID" value="XM_056632899.1"/>
</dbReference>
<feature type="transmembrane region" description="Helical" evidence="5">
    <location>
        <begin position="175"/>
        <end position="195"/>
    </location>
</feature>
<keyword evidence="2 5" id="KW-0812">Transmembrane</keyword>
<dbReference type="OrthoDB" id="3358017at2759"/>
<evidence type="ECO:0000256" key="2">
    <source>
        <dbReference type="ARBA" id="ARBA00022692"/>
    </source>
</evidence>
<evidence type="ECO:0000256" key="1">
    <source>
        <dbReference type="ARBA" id="ARBA00004141"/>
    </source>
</evidence>
<evidence type="ECO:0000313" key="7">
    <source>
        <dbReference type="Proteomes" id="UP001147747"/>
    </source>
</evidence>
<keyword evidence="7" id="KW-1185">Reference proteome</keyword>
<dbReference type="PANTHER" id="PTHR31465">
    <property type="entry name" value="PROTEIN RTA1-RELATED"/>
    <property type="match status" value="1"/>
</dbReference>
<comment type="caution">
    <text evidence="6">The sequence shown here is derived from an EMBL/GenBank/DDBJ whole genome shotgun (WGS) entry which is preliminary data.</text>
</comment>
<organism evidence="6 7">
    <name type="scientific">Penicillium cosmopolitanum</name>
    <dbReference type="NCBI Taxonomy" id="1131564"/>
    <lineage>
        <taxon>Eukaryota</taxon>
        <taxon>Fungi</taxon>
        <taxon>Dikarya</taxon>
        <taxon>Ascomycota</taxon>
        <taxon>Pezizomycotina</taxon>
        <taxon>Eurotiomycetes</taxon>
        <taxon>Eurotiomycetidae</taxon>
        <taxon>Eurotiales</taxon>
        <taxon>Aspergillaceae</taxon>
        <taxon>Penicillium</taxon>
    </lineage>
</organism>